<evidence type="ECO:0000313" key="2">
    <source>
        <dbReference type="EMBL" id="KAG0020830.1"/>
    </source>
</evidence>
<dbReference type="Proteomes" id="UP000703661">
    <property type="component" value="Unassembled WGS sequence"/>
</dbReference>
<dbReference type="PANTHER" id="PTHR10000">
    <property type="entry name" value="PHOSPHOSERINE PHOSPHATASE"/>
    <property type="match status" value="1"/>
</dbReference>
<dbReference type="GO" id="GO:0005829">
    <property type="term" value="C:cytosol"/>
    <property type="evidence" value="ECO:0007669"/>
    <property type="project" value="TreeGrafter"/>
</dbReference>
<dbReference type="Pfam" id="PF08282">
    <property type="entry name" value="Hydrolase_3"/>
    <property type="match status" value="2"/>
</dbReference>
<feature type="compositionally biased region" description="Low complexity" evidence="1">
    <location>
        <begin position="211"/>
        <end position="224"/>
    </location>
</feature>
<proteinExistence type="predicted"/>
<evidence type="ECO:0000313" key="3">
    <source>
        <dbReference type="Proteomes" id="UP000703661"/>
    </source>
</evidence>
<comment type="caution">
    <text evidence="2">The sequence shown here is derived from an EMBL/GenBank/DDBJ whole genome shotgun (WGS) entry which is preliminary data.</text>
</comment>
<dbReference type="PANTHER" id="PTHR10000:SF8">
    <property type="entry name" value="HAD SUPERFAMILY HYDROLASE-LIKE, TYPE 3"/>
    <property type="match status" value="1"/>
</dbReference>
<keyword evidence="3" id="KW-1185">Reference proteome</keyword>
<dbReference type="GO" id="GO:0016791">
    <property type="term" value="F:phosphatase activity"/>
    <property type="evidence" value="ECO:0007669"/>
    <property type="project" value="TreeGrafter"/>
</dbReference>
<dbReference type="Gene3D" id="3.40.50.1000">
    <property type="entry name" value="HAD superfamily/HAD-like"/>
    <property type="match status" value="1"/>
</dbReference>
<evidence type="ECO:0000256" key="1">
    <source>
        <dbReference type="SAM" id="MobiDB-lite"/>
    </source>
</evidence>
<evidence type="ECO:0008006" key="4">
    <source>
        <dbReference type="Google" id="ProtNLM"/>
    </source>
</evidence>
<dbReference type="InterPro" id="IPR023214">
    <property type="entry name" value="HAD_sf"/>
</dbReference>
<organism evidence="2 3">
    <name type="scientific">Entomortierella chlamydospora</name>
    <dbReference type="NCBI Taxonomy" id="101097"/>
    <lineage>
        <taxon>Eukaryota</taxon>
        <taxon>Fungi</taxon>
        <taxon>Fungi incertae sedis</taxon>
        <taxon>Mucoromycota</taxon>
        <taxon>Mortierellomycotina</taxon>
        <taxon>Mortierellomycetes</taxon>
        <taxon>Mortierellales</taxon>
        <taxon>Mortierellaceae</taxon>
        <taxon>Entomortierella</taxon>
    </lineage>
</organism>
<dbReference type="AlphaFoldDB" id="A0A9P6N200"/>
<sequence length="328" mass="35821">MIASGRSPRSIQKVIDLFEGLMIPDAVICCNGALNYNPRTKVISYPQFIPHDQTLLMVEQLRSEILNHGTRRSRICPPSKGKDSQEAGHDDDLKPLSVHDNTDDDQLMAGRPGFSCEVIWITGTTPSGEPIYDQDTSFVCDRTWELQRKHTIYYKYTVVEGTMEEFIKSLQHADAVGGAGKRGGVIKLMALDRNRSAPDVFDSLPENLRPASSSTTSSAGVVGAEQGSPDSFSPQVSVTYSGNHFLEMSAAGVSKGLGLEKYCEAHQISREEVVAFGDLLNDAEMLQFAGLGLCMGNGHEEMKKLANRVIGTNADDGVAKEIESWFTS</sequence>
<protein>
    <recommendedName>
        <fullName evidence="4">Haloacid dehalogenase-like hydrolase</fullName>
    </recommendedName>
</protein>
<dbReference type="EMBL" id="JAAAID010000193">
    <property type="protein sequence ID" value="KAG0020830.1"/>
    <property type="molecule type" value="Genomic_DNA"/>
</dbReference>
<accession>A0A9P6N200</accession>
<name>A0A9P6N200_9FUNG</name>
<feature type="region of interest" description="Disordered" evidence="1">
    <location>
        <begin position="201"/>
        <end position="233"/>
    </location>
</feature>
<gene>
    <name evidence="2" type="ORF">BGZ80_003500</name>
</gene>
<reference evidence="2" key="1">
    <citation type="journal article" date="2020" name="Fungal Divers.">
        <title>Resolving the Mortierellaceae phylogeny through synthesis of multi-gene phylogenetics and phylogenomics.</title>
        <authorList>
            <person name="Vandepol N."/>
            <person name="Liber J."/>
            <person name="Desiro A."/>
            <person name="Na H."/>
            <person name="Kennedy M."/>
            <person name="Barry K."/>
            <person name="Grigoriev I.V."/>
            <person name="Miller A.N."/>
            <person name="O'Donnell K."/>
            <person name="Stajich J.E."/>
            <person name="Bonito G."/>
        </authorList>
    </citation>
    <scope>NUCLEOTIDE SEQUENCE</scope>
    <source>
        <strain evidence="2">NRRL 2769</strain>
    </source>
</reference>
<dbReference type="InterPro" id="IPR036412">
    <property type="entry name" value="HAD-like_sf"/>
</dbReference>
<feature type="compositionally biased region" description="Basic and acidic residues" evidence="1">
    <location>
        <begin position="80"/>
        <end position="94"/>
    </location>
</feature>
<dbReference type="GO" id="GO:0000287">
    <property type="term" value="F:magnesium ion binding"/>
    <property type="evidence" value="ECO:0007669"/>
    <property type="project" value="TreeGrafter"/>
</dbReference>
<feature type="region of interest" description="Disordered" evidence="1">
    <location>
        <begin position="69"/>
        <end position="104"/>
    </location>
</feature>
<dbReference type="SUPFAM" id="SSF56784">
    <property type="entry name" value="HAD-like"/>
    <property type="match status" value="2"/>
</dbReference>